<dbReference type="PANTHER" id="PTHR43428">
    <property type="entry name" value="ARSENATE REDUCTASE"/>
    <property type="match status" value="1"/>
</dbReference>
<accession>C8X3R7</accession>
<evidence type="ECO:0000313" key="6">
    <source>
        <dbReference type="EMBL" id="ACV69064.1"/>
    </source>
</evidence>
<evidence type="ECO:0000256" key="3">
    <source>
        <dbReference type="ARBA" id="ARBA00022849"/>
    </source>
</evidence>
<dbReference type="CDD" id="cd16345">
    <property type="entry name" value="LMWP_ArsC"/>
    <property type="match status" value="1"/>
</dbReference>
<dbReference type="STRING" id="485915.Dret_1780"/>
<evidence type="ECO:0000256" key="2">
    <source>
        <dbReference type="ARBA" id="ARBA00022801"/>
    </source>
</evidence>
<protein>
    <submittedName>
        <fullName evidence="6">Protein tyrosine phosphatase</fullName>
    </submittedName>
</protein>
<evidence type="ECO:0000256" key="4">
    <source>
        <dbReference type="PIRSR" id="PIRSR617867-1"/>
    </source>
</evidence>
<dbReference type="InterPro" id="IPR036196">
    <property type="entry name" value="Ptyr_pPase_sf"/>
</dbReference>
<evidence type="ECO:0000259" key="5">
    <source>
        <dbReference type="SMART" id="SM00226"/>
    </source>
</evidence>
<evidence type="ECO:0000313" key="7">
    <source>
        <dbReference type="Proteomes" id="UP000001052"/>
    </source>
</evidence>
<dbReference type="SMART" id="SM00226">
    <property type="entry name" value="LMWPc"/>
    <property type="match status" value="1"/>
</dbReference>
<dbReference type="PRINTS" id="PR00719">
    <property type="entry name" value="LMWPTPASE"/>
</dbReference>
<comment type="similarity">
    <text evidence="1">Belongs to the low molecular weight phosphotyrosine protein phosphatase family.</text>
</comment>
<name>C8X3R7_DESRD</name>
<dbReference type="KEGG" id="drt:Dret_1780"/>
<dbReference type="SUPFAM" id="SSF52788">
    <property type="entry name" value="Phosphotyrosine protein phosphatases I"/>
    <property type="match status" value="1"/>
</dbReference>
<proteinExistence type="inferred from homology"/>
<dbReference type="PANTHER" id="PTHR43428:SF1">
    <property type="entry name" value="ARSENATE REDUCTASE"/>
    <property type="match status" value="1"/>
</dbReference>
<dbReference type="eggNOG" id="COG0394">
    <property type="taxonomic scope" value="Bacteria"/>
</dbReference>
<keyword evidence="2" id="KW-0378">Hydrolase</keyword>
<feature type="active site" description="Nucleophile" evidence="4">
    <location>
        <position position="11"/>
    </location>
</feature>
<evidence type="ECO:0000256" key="1">
    <source>
        <dbReference type="ARBA" id="ARBA00011063"/>
    </source>
</evidence>
<gene>
    <name evidence="6" type="ordered locus">Dret_1780</name>
</gene>
<sequence>MSEQLRLLFLCTGNACRSQMAEGWANHFFPDTLAATSAGVVKTVVDPKAREVMAEAGVDISGQFSKHLSELESLDFDYVITLCDHAAQHCPVFPGQAVVLHHPFPDPPQLARSLSTQKAILDVYREVRDAIREYIRNVQDELPEKQPIEPPRLR</sequence>
<dbReference type="HOGENOM" id="CLU_071415_3_2_7"/>
<dbReference type="EMBL" id="CP001734">
    <property type="protein sequence ID" value="ACV69064.1"/>
    <property type="molecule type" value="Genomic_DNA"/>
</dbReference>
<dbReference type="Proteomes" id="UP000001052">
    <property type="component" value="Chromosome"/>
</dbReference>
<dbReference type="RefSeq" id="WP_015752207.1">
    <property type="nucleotide sequence ID" value="NC_013223.1"/>
</dbReference>
<feature type="active site" evidence="4">
    <location>
        <position position="17"/>
    </location>
</feature>
<feature type="domain" description="Phosphotyrosine protein phosphatase I" evidence="5">
    <location>
        <begin position="5"/>
        <end position="141"/>
    </location>
</feature>
<keyword evidence="3" id="KW-0059">Arsenical resistance</keyword>
<dbReference type="InterPro" id="IPR023485">
    <property type="entry name" value="Ptyr_pPase"/>
</dbReference>
<dbReference type="Pfam" id="PF01451">
    <property type="entry name" value="LMWPc"/>
    <property type="match status" value="1"/>
</dbReference>
<dbReference type="GO" id="GO:0004725">
    <property type="term" value="F:protein tyrosine phosphatase activity"/>
    <property type="evidence" value="ECO:0007669"/>
    <property type="project" value="InterPro"/>
</dbReference>
<dbReference type="GO" id="GO:0046685">
    <property type="term" value="P:response to arsenic-containing substance"/>
    <property type="evidence" value="ECO:0007669"/>
    <property type="project" value="UniProtKB-KW"/>
</dbReference>
<dbReference type="InterPro" id="IPR017867">
    <property type="entry name" value="Tyr_phospatase_low_mol_wt"/>
</dbReference>
<dbReference type="OrthoDB" id="9784339at2"/>
<dbReference type="AlphaFoldDB" id="C8X3R7"/>
<reference evidence="7" key="1">
    <citation type="submission" date="2009-09" db="EMBL/GenBank/DDBJ databases">
        <title>The complete chromosome of Desulfohalobium retbaense DSM 5692.</title>
        <authorList>
            <consortium name="US DOE Joint Genome Institute (JGI-PGF)"/>
            <person name="Lucas S."/>
            <person name="Copeland A."/>
            <person name="Lapidus A."/>
            <person name="Glavina del Rio T."/>
            <person name="Dalin E."/>
            <person name="Tice H."/>
            <person name="Bruce D."/>
            <person name="Goodwin L."/>
            <person name="Pitluck S."/>
            <person name="Kyrpides N."/>
            <person name="Mavromatis K."/>
            <person name="Ivanova N."/>
            <person name="Mikhailova N."/>
            <person name="Munk A.C."/>
            <person name="Brettin T."/>
            <person name="Detter J.C."/>
            <person name="Han C."/>
            <person name="Tapia R."/>
            <person name="Larimer F."/>
            <person name="Land M."/>
            <person name="Hauser L."/>
            <person name="Markowitz V."/>
            <person name="Cheng J.-F."/>
            <person name="Hugenholtz P."/>
            <person name="Woyke T."/>
            <person name="Wu D."/>
            <person name="Spring S."/>
            <person name="Klenk H.-P."/>
            <person name="Eisen J.A."/>
        </authorList>
    </citation>
    <scope>NUCLEOTIDE SEQUENCE [LARGE SCALE GENOMIC DNA]</scope>
    <source>
        <strain evidence="7">DSM 5692</strain>
    </source>
</reference>
<dbReference type="Gene3D" id="3.40.50.2300">
    <property type="match status" value="1"/>
</dbReference>
<reference evidence="6 7" key="2">
    <citation type="journal article" date="2010" name="Stand. Genomic Sci.">
        <title>Complete genome sequence of Desulfohalobium retbaense type strain (HR(100)).</title>
        <authorList>
            <person name="Spring S."/>
            <person name="Nolan M."/>
            <person name="Lapidus A."/>
            <person name="Glavina Del Rio T."/>
            <person name="Copeland A."/>
            <person name="Tice H."/>
            <person name="Cheng J.F."/>
            <person name="Lucas S."/>
            <person name="Land M."/>
            <person name="Chen F."/>
            <person name="Bruce D."/>
            <person name="Goodwin L."/>
            <person name="Pitluck S."/>
            <person name="Ivanova N."/>
            <person name="Mavromatis K."/>
            <person name="Mikhailova N."/>
            <person name="Pati A."/>
            <person name="Chen A."/>
            <person name="Palaniappan K."/>
            <person name="Hauser L."/>
            <person name="Chang Y.J."/>
            <person name="Jeffries C.D."/>
            <person name="Munk C."/>
            <person name="Kiss H."/>
            <person name="Chain P."/>
            <person name="Han C."/>
            <person name="Brettin T."/>
            <person name="Detter J.C."/>
            <person name="Schuler E."/>
            <person name="Goker M."/>
            <person name="Rohde M."/>
            <person name="Bristow J."/>
            <person name="Eisen J.A."/>
            <person name="Markowitz V."/>
            <person name="Hugenholtz P."/>
            <person name="Kyrpides N.C."/>
            <person name="Klenk H.P."/>
        </authorList>
    </citation>
    <scope>NUCLEOTIDE SEQUENCE [LARGE SCALE GENOMIC DNA]</scope>
    <source>
        <strain evidence="6 7">DSM 5692</strain>
    </source>
</reference>
<keyword evidence="7" id="KW-1185">Reference proteome</keyword>
<organism evidence="6 7">
    <name type="scientific">Desulfohalobium retbaense (strain ATCC 49708 / DSM 5692 / JCM 16813 / HR100)</name>
    <dbReference type="NCBI Taxonomy" id="485915"/>
    <lineage>
        <taxon>Bacteria</taxon>
        <taxon>Pseudomonadati</taxon>
        <taxon>Thermodesulfobacteriota</taxon>
        <taxon>Desulfovibrionia</taxon>
        <taxon>Desulfovibrionales</taxon>
        <taxon>Desulfohalobiaceae</taxon>
        <taxon>Desulfohalobium</taxon>
    </lineage>
</organism>